<proteinExistence type="predicted"/>
<evidence type="ECO:0000256" key="1">
    <source>
        <dbReference type="SAM" id="Phobius"/>
    </source>
</evidence>
<accession>A0A9K3PG88</accession>
<gene>
    <name evidence="3" type="ORF">IV203_033142</name>
</gene>
<dbReference type="EMBL" id="JAGRRH010000022">
    <property type="protein sequence ID" value="KAG7345611.1"/>
    <property type="molecule type" value="Genomic_DNA"/>
</dbReference>
<feature type="transmembrane region" description="Helical" evidence="1">
    <location>
        <begin position="383"/>
        <end position="408"/>
    </location>
</feature>
<dbReference type="Pfam" id="PF08766">
    <property type="entry name" value="DEK_C"/>
    <property type="match status" value="1"/>
</dbReference>
<reference evidence="3" key="1">
    <citation type="journal article" date="2021" name="Sci. Rep.">
        <title>Diploid genomic architecture of Nitzschia inconspicua, an elite biomass production diatom.</title>
        <authorList>
            <person name="Oliver A."/>
            <person name="Podell S."/>
            <person name="Pinowska A."/>
            <person name="Traller J.C."/>
            <person name="Smith S.R."/>
            <person name="McClure R."/>
            <person name="Beliaev A."/>
            <person name="Bohutskyi P."/>
            <person name="Hill E.A."/>
            <person name="Rabines A."/>
            <person name="Zheng H."/>
            <person name="Allen L.Z."/>
            <person name="Kuo A."/>
            <person name="Grigoriev I.V."/>
            <person name="Allen A.E."/>
            <person name="Hazlebeck D."/>
            <person name="Allen E.E."/>
        </authorList>
    </citation>
    <scope>NUCLEOTIDE SEQUENCE</scope>
    <source>
        <strain evidence="3">Hildebrandi</strain>
    </source>
</reference>
<evidence type="ECO:0000313" key="4">
    <source>
        <dbReference type="Proteomes" id="UP000693970"/>
    </source>
</evidence>
<evidence type="ECO:0000313" key="3">
    <source>
        <dbReference type="EMBL" id="KAG7345611.1"/>
    </source>
</evidence>
<comment type="caution">
    <text evidence="3">The sequence shown here is derived from an EMBL/GenBank/DDBJ whole genome shotgun (WGS) entry which is preliminary data.</text>
</comment>
<keyword evidence="4" id="KW-1185">Reference proteome</keyword>
<organism evidence="3 4">
    <name type="scientific">Nitzschia inconspicua</name>
    <dbReference type="NCBI Taxonomy" id="303405"/>
    <lineage>
        <taxon>Eukaryota</taxon>
        <taxon>Sar</taxon>
        <taxon>Stramenopiles</taxon>
        <taxon>Ochrophyta</taxon>
        <taxon>Bacillariophyta</taxon>
        <taxon>Bacillariophyceae</taxon>
        <taxon>Bacillariophycidae</taxon>
        <taxon>Bacillariales</taxon>
        <taxon>Bacillariaceae</taxon>
        <taxon>Nitzschia</taxon>
    </lineage>
</organism>
<name>A0A9K3PG88_9STRA</name>
<reference evidence="3" key="2">
    <citation type="submission" date="2021-04" db="EMBL/GenBank/DDBJ databases">
        <authorList>
            <person name="Podell S."/>
        </authorList>
    </citation>
    <scope>NUCLEOTIDE SEQUENCE</scope>
    <source>
        <strain evidence="3">Hildebrandi</strain>
    </source>
</reference>
<feature type="domain" description="DEK-C" evidence="2">
    <location>
        <begin position="146"/>
        <end position="204"/>
    </location>
</feature>
<dbReference type="InterPro" id="IPR014876">
    <property type="entry name" value="DEK_C"/>
</dbReference>
<keyword evidence="1" id="KW-1133">Transmembrane helix</keyword>
<dbReference type="Proteomes" id="UP000693970">
    <property type="component" value="Unassembled WGS sequence"/>
</dbReference>
<keyword evidence="1" id="KW-0812">Transmembrane</keyword>
<keyword evidence="1" id="KW-0472">Membrane</keyword>
<dbReference type="AlphaFoldDB" id="A0A9K3PG88"/>
<evidence type="ECO:0000259" key="2">
    <source>
        <dbReference type="PROSITE" id="PS51998"/>
    </source>
</evidence>
<protein>
    <submittedName>
        <fullName evidence="3">DEK C terminal domain containing protein</fullName>
    </submittedName>
</protein>
<dbReference type="PROSITE" id="PS51998">
    <property type="entry name" value="DEK_C"/>
    <property type="match status" value="2"/>
</dbReference>
<sequence>MSSNDESEVFTPSDEKIKKVVAELASTVNLEDISLKKIYRLVCRKLGVGLEDLMPQKGFLKSCIEEELEKQKEDQEEHEECEEEPLPDEAAIEDAAIKLSKKIDLGKTSFKKYMKLLAGELKVEDLTPAQPIIKRVYDKAIQKENFPSDKKIVQAAEKLATSSRIDLEDVTRSKFLKLLQKRMGGIDLSSKKDLVFDTLKECKQEHYEGIRSLPVSQLSMGNNSTIKPSSCSTKKTIEDSYLESMTESTMEHAADLMMTPMFNSQIRDAEKTIVKNPRKSVDLEDGQYISDAATLTWTDGFFDDDIENLVAVFDHDREVMLEYAMKVAILTRILPWTTTLLTIAILCFVGGRESKNAWENCEPNISSNYHYSCDYAVDEDTAFLYHLIGALLLVLTFLHGFLALYGYYRIFKSSIYALHLAVVRDGIRFVHDDHIACRFGIIAALHIFDPCILVSKQSETITKITVKSPGEIDKDICCFWCCFCCLKIPYHTIGLDSGSSNPYYYEIDMSGLLEPVKFQKLAWGMKLYALWTTEY</sequence>
<feature type="domain" description="DEK-C" evidence="2">
    <location>
        <begin position="11"/>
        <end position="69"/>
    </location>
</feature>